<evidence type="ECO:0000256" key="6">
    <source>
        <dbReference type="ARBA" id="ARBA00023002"/>
    </source>
</evidence>
<dbReference type="Proteomes" id="UP000231569">
    <property type="component" value="Unassembled WGS sequence"/>
</dbReference>
<keyword evidence="4" id="KW-0874">Quinone</keyword>
<dbReference type="Pfam" id="PF07884">
    <property type="entry name" value="VKOR"/>
    <property type="match status" value="1"/>
</dbReference>
<dbReference type="InterPro" id="IPR038354">
    <property type="entry name" value="VKOR_sf"/>
</dbReference>
<feature type="transmembrane region" description="Helical" evidence="10">
    <location>
        <begin position="7"/>
        <end position="27"/>
    </location>
</feature>
<feature type="domain" description="Vitamin K epoxide reductase" evidence="11">
    <location>
        <begin position="4"/>
        <end position="132"/>
    </location>
</feature>
<evidence type="ECO:0000256" key="3">
    <source>
        <dbReference type="ARBA" id="ARBA00022692"/>
    </source>
</evidence>
<comment type="caution">
    <text evidence="12">The sequence shown here is derived from an EMBL/GenBank/DDBJ whole genome shotgun (WGS) entry which is preliminary data.</text>
</comment>
<dbReference type="Gene3D" id="1.20.1440.130">
    <property type="entry name" value="VKOR domain"/>
    <property type="match status" value="1"/>
</dbReference>
<evidence type="ECO:0000256" key="10">
    <source>
        <dbReference type="SAM" id="Phobius"/>
    </source>
</evidence>
<dbReference type="GO" id="GO:0016491">
    <property type="term" value="F:oxidoreductase activity"/>
    <property type="evidence" value="ECO:0007669"/>
    <property type="project" value="UniProtKB-KW"/>
</dbReference>
<evidence type="ECO:0000313" key="12">
    <source>
        <dbReference type="EMBL" id="PJE63799.1"/>
    </source>
</evidence>
<accession>A0A2M8KV63</accession>
<feature type="transmembrane region" description="Helical" evidence="10">
    <location>
        <begin position="110"/>
        <end position="133"/>
    </location>
</feature>
<dbReference type="GO" id="GO:0048038">
    <property type="term" value="F:quinone binding"/>
    <property type="evidence" value="ECO:0007669"/>
    <property type="project" value="UniProtKB-KW"/>
</dbReference>
<protein>
    <recommendedName>
        <fullName evidence="11">Vitamin K epoxide reductase domain-containing protein</fullName>
    </recommendedName>
</protein>
<sequence length="139" mass="15736">METYETYWKWIPRLSIVGIILALYLAYSFLVPEPIKVCTINASINCDPVTKGSLALFYGIPVSFIGLLGYITILVASLKRMTKLTLGMTTFGMLFCLRLTILEIFVERIICPVCVLCQLIMAVVFVLSLMIFLKERKAR</sequence>
<keyword evidence="7 10" id="KW-0472">Membrane</keyword>
<feature type="transmembrane region" description="Helical" evidence="10">
    <location>
        <begin position="55"/>
        <end position="77"/>
    </location>
</feature>
<dbReference type="AlphaFoldDB" id="A0A2M8KV63"/>
<dbReference type="GO" id="GO:0016020">
    <property type="term" value="C:membrane"/>
    <property type="evidence" value="ECO:0007669"/>
    <property type="project" value="UniProtKB-SubCell"/>
</dbReference>
<keyword evidence="9" id="KW-0676">Redox-active center</keyword>
<gene>
    <name evidence="12" type="ORF">COU89_01335</name>
</gene>
<evidence type="ECO:0000256" key="1">
    <source>
        <dbReference type="ARBA" id="ARBA00004141"/>
    </source>
</evidence>
<evidence type="ECO:0000313" key="13">
    <source>
        <dbReference type="Proteomes" id="UP000231569"/>
    </source>
</evidence>
<dbReference type="SMART" id="SM00756">
    <property type="entry name" value="VKc"/>
    <property type="match status" value="1"/>
</dbReference>
<keyword evidence="8" id="KW-1015">Disulfide bond</keyword>
<comment type="subcellular location">
    <subcellularLocation>
        <location evidence="1">Membrane</location>
        <topology evidence="1">Multi-pass membrane protein</topology>
    </subcellularLocation>
</comment>
<reference evidence="13" key="1">
    <citation type="submission" date="2017-09" db="EMBL/GenBank/DDBJ databases">
        <title>Depth-based differentiation of microbial function through sediment-hosted aquifers and enrichment of novel symbionts in the deep terrestrial subsurface.</title>
        <authorList>
            <person name="Probst A.J."/>
            <person name="Ladd B."/>
            <person name="Jarett J.K."/>
            <person name="Geller-Mcgrath D.E."/>
            <person name="Sieber C.M.K."/>
            <person name="Emerson J.B."/>
            <person name="Anantharaman K."/>
            <person name="Thomas B.C."/>
            <person name="Malmstrom R."/>
            <person name="Stieglmeier M."/>
            <person name="Klingl A."/>
            <person name="Woyke T."/>
            <person name="Ryan C.M."/>
            <person name="Banfield J.F."/>
        </authorList>
    </citation>
    <scope>NUCLEOTIDE SEQUENCE [LARGE SCALE GENOMIC DNA]</scope>
</reference>
<organism evidence="12 13">
    <name type="scientific">Candidatus Roizmanbacteria bacterium CG10_big_fil_rev_8_21_14_0_10_45_7</name>
    <dbReference type="NCBI Taxonomy" id="1974854"/>
    <lineage>
        <taxon>Bacteria</taxon>
        <taxon>Candidatus Roizmaniibacteriota</taxon>
    </lineage>
</organism>
<dbReference type="InterPro" id="IPR012932">
    <property type="entry name" value="VKOR"/>
</dbReference>
<evidence type="ECO:0000256" key="8">
    <source>
        <dbReference type="ARBA" id="ARBA00023157"/>
    </source>
</evidence>
<evidence type="ECO:0000256" key="5">
    <source>
        <dbReference type="ARBA" id="ARBA00022989"/>
    </source>
</evidence>
<evidence type="ECO:0000256" key="7">
    <source>
        <dbReference type="ARBA" id="ARBA00023136"/>
    </source>
</evidence>
<proteinExistence type="inferred from homology"/>
<evidence type="ECO:0000256" key="9">
    <source>
        <dbReference type="ARBA" id="ARBA00023284"/>
    </source>
</evidence>
<feature type="transmembrane region" description="Helical" evidence="10">
    <location>
        <begin position="84"/>
        <end position="104"/>
    </location>
</feature>
<keyword evidence="5 10" id="KW-1133">Transmembrane helix</keyword>
<dbReference type="EMBL" id="PFEE01000029">
    <property type="protein sequence ID" value="PJE63799.1"/>
    <property type="molecule type" value="Genomic_DNA"/>
</dbReference>
<comment type="similarity">
    <text evidence="2">Belongs to the VKOR family.</text>
</comment>
<name>A0A2M8KV63_9BACT</name>
<evidence type="ECO:0000259" key="11">
    <source>
        <dbReference type="SMART" id="SM00756"/>
    </source>
</evidence>
<evidence type="ECO:0000256" key="2">
    <source>
        <dbReference type="ARBA" id="ARBA00006214"/>
    </source>
</evidence>
<keyword evidence="3 10" id="KW-0812">Transmembrane</keyword>
<keyword evidence="6" id="KW-0560">Oxidoreductase</keyword>
<evidence type="ECO:0000256" key="4">
    <source>
        <dbReference type="ARBA" id="ARBA00022719"/>
    </source>
</evidence>